<feature type="region of interest" description="Disordered" evidence="1">
    <location>
        <begin position="141"/>
        <end position="163"/>
    </location>
</feature>
<feature type="region of interest" description="Disordered" evidence="1">
    <location>
        <begin position="537"/>
        <end position="579"/>
    </location>
</feature>
<keyword evidence="4" id="KW-1185">Reference proteome</keyword>
<sequence length="757" mass="82038">MRPAASSDSVRERPRKTTTPNIINATPSSELRNASPAAFFLSRGNEMDGSDSSAPGTPNDSTYGVQSLADTIDDGISGPLPPFHNDVHTTLEGDICSSPLSATSRAAVPNTQEHKIEDSLKPPHYPLSDIGITLSGTPSFIGSPGEPISLPSSPKSSSTRSLRNIDDMPAVGEGGYADGESDLNEGQVESTELQDSTSQLVMPSIKIPSRRPFTDRGKAIGRLKILLAGAPGCGKSSLLKSFGQVSADIVHMDPLPDSVPFPPSSMVKSRRKGSTKPRRTRECEPISEIYASTKPYPSWWSDMDDSRVLRRRKSLGDVILERNLCFVDTFAGSKNADQQTEVIIQYINKQFTRAVSAVRSVTTDFQGLLCGNGGPQVDVILYLVSESEFEPRVLQYSELGANVEVETMTADIRSIQKLSNFTTVVPLIAKCDNYTADEVQAIKKSFVERVRDADMKLSCFGPFGESLTNDHVSGPSIPFMTSSAVTNDDETMDASVLMSPEYVQPLIPSELGFVLDKLFDRDNAAWLRHSAAKKLVEAQQQPRSRAPSNNFPRASSNYGVSSLPDSHLSPSLPSTPASASHVLAPRGERLGLSEYTLALMTEHTRREEQYAQARLAKWAADLQQSLRNERNRYEQLGRGERAVWLTEKLGECVADGTLVPLSQTPGFPGFGNTVDKANEKGNLCVQMQDGRRFEYRVAAGNVNAADPLGLLKLGDDLSRRGWVLVQVLGGVGIVGGLALWMAQTWGLSGVNGSAVHH</sequence>
<dbReference type="InterPro" id="IPR027417">
    <property type="entry name" value="P-loop_NTPase"/>
</dbReference>
<feature type="compositionally biased region" description="Polar residues" evidence="1">
    <location>
        <begin position="50"/>
        <end position="65"/>
    </location>
</feature>
<accession>F2PIJ5</accession>
<protein>
    <recommendedName>
        <fullName evidence="2">Septin-type G domain-containing protein</fullName>
    </recommendedName>
</protein>
<dbReference type="SUPFAM" id="SSF52540">
    <property type="entry name" value="P-loop containing nucleoside triphosphate hydrolases"/>
    <property type="match status" value="1"/>
</dbReference>
<feature type="region of interest" description="Disordered" evidence="1">
    <location>
        <begin position="260"/>
        <end position="281"/>
    </location>
</feature>
<dbReference type="GO" id="GO:0005525">
    <property type="term" value="F:GTP binding"/>
    <property type="evidence" value="ECO:0007669"/>
    <property type="project" value="InterPro"/>
</dbReference>
<dbReference type="InterPro" id="IPR030379">
    <property type="entry name" value="G_SEPTIN_dom"/>
</dbReference>
<dbReference type="OrthoDB" id="28737at2759"/>
<reference evidence="4" key="1">
    <citation type="journal article" date="2012" name="MBio">
        <title>Comparative genome analysis of Trichophyton rubrum and related dermatophytes reveals candidate genes involved in infection.</title>
        <authorList>
            <person name="Martinez D.A."/>
            <person name="Oliver B.G."/>
            <person name="Graeser Y."/>
            <person name="Goldberg J.M."/>
            <person name="Li W."/>
            <person name="Martinez-Rossi N.M."/>
            <person name="Monod M."/>
            <person name="Shelest E."/>
            <person name="Barton R.C."/>
            <person name="Birch E."/>
            <person name="Brakhage A.A."/>
            <person name="Chen Z."/>
            <person name="Gurr S.J."/>
            <person name="Heiman D."/>
            <person name="Heitman J."/>
            <person name="Kosti I."/>
            <person name="Rossi A."/>
            <person name="Saif S."/>
            <person name="Samalova M."/>
            <person name="Saunders C.W."/>
            <person name="Shea T."/>
            <person name="Summerbell R.C."/>
            <person name="Xu J."/>
            <person name="Young S."/>
            <person name="Zeng Q."/>
            <person name="Birren B.W."/>
            <person name="Cuomo C.A."/>
            <person name="White T.C."/>
        </authorList>
    </citation>
    <scope>NUCLEOTIDE SEQUENCE [LARGE SCALE GENOMIC DNA]</scope>
    <source>
        <strain evidence="4">ATCC MYA-4606 / CBS 127.97</strain>
    </source>
</reference>
<feature type="compositionally biased region" description="Low complexity" evidence="1">
    <location>
        <begin position="149"/>
        <end position="162"/>
    </location>
</feature>
<dbReference type="VEuPathDB" id="FungiDB:TEQG_00802"/>
<feature type="domain" description="Septin-type G" evidence="2">
    <location>
        <begin position="219"/>
        <end position="545"/>
    </location>
</feature>
<dbReference type="Gene3D" id="3.40.50.300">
    <property type="entry name" value="P-loop containing nucleotide triphosphate hydrolases"/>
    <property type="match status" value="1"/>
</dbReference>
<gene>
    <name evidence="3" type="ORF">TEQG_00802</name>
</gene>
<feature type="compositionally biased region" description="Basic residues" evidence="1">
    <location>
        <begin position="268"/>
        <end position="279"/>
    </location>
</feature>
<evidence type="ECO:0000313" key="3">
    <source>
        <dbReference type="EMBL" id="EGE01757.1"/>
    </source>
</evidence>
<dbReference type="Proteomes" id="UP000009169">
    <property type="component" value="Unassembled WGS sequence"/>
</dbReference>
<feature type="compositionally biased region" description="Low complexity" evidence="1">
    <location>
        <begin position="561"/>
        <end position="579"/>
    </location>
</feature>
<evidence type="ECO:0000259" key="2">
    <source>
        <dbReference type="PROSITE" id="PS51719"/>
    </source>
</evidence>
<evidence type="ECO:0000313" key="4">
    <source>
        <dbReference type="Proteomes" id="UP000009169"/>
    </source>
</evidence>
<evidence type="ECO:0000256" key="1">
    <source>
        <dbReference type="SAM" id="MobiDB-lite"/>
    </source>
</evidence>
<organism evidence="3 4">
    <name type="scientific">Trichophyton equinum (strain ATCC MYA-4606 / CBS 127.97)</name>
    <name type="common">Horse ringworm fungus</name>
    <dbReference type="NCBI Taxonomy" id="559882"/>
    <lineage>
        <taxon>Eukaryota</taxon>
        <taxon>Fungi</taxon>
        <taxon>Dikarya</taxon>
        <taxon>Ascomycota</taxon>
        <taxon>Pezizomycotina</taxon>
        <taxon>Eurotiomycetes</taxon>
        <taxon>Eurotiomycetidae</taxon>
        <taxon>Onygenales</taxon>
        <taxon>Arthrodermataceae</taxon>
        <taxon>Trichophyton</taxon>
    </lineage>
</organism>
<dbReference type="EMBL" id="DS995719">
    <property type="protein sequence ID" value="EGE01757.1"/>
    <property type="molecule type" value="Genomic_DNA"/>
</dbReference>
<proteinExistence type="predicted"/>
<feature type="compositionally biased region" description="Polar residues" evidence="1">
    <location>
        <begin position="538"/>
        <end position="560"/>
    </location>
</feature>
<dbReference type="PROSITE" id="PS51719">
    <property type="entry name" value="G_SEPTIN"/>
    <property type="match status" value="1"/>
</dbReference>
<dbReference type="eggNOG" id="KOG2655">
    <property type="taxonomic scope" value="Eukaryota"/>
</dbReference>
<name>F2PIJ5_TRIEC</name>
<feature type="compositionally biased region" description="Polar residues" evidence="1">
    <location>
        <begin position="17"/>
        <end position="32"/>
    </location>
</feature>
<dbReference type="AlphaFoldDB" id="F2PIJ5"/>
<dbReference type="HOGENOM" id="CLU_018628_0_1_1"/>
<feature type="region of interest" description="Disordered" evidence="1">
    <location>
        <begin position="1"/>
        <end position="65"/>
    </location>
</feature>